<feature type="chain" id="PRO_5043315974" evidence="1">
    <location>
        <begin position="23"/>
        <end position="75"/>
    </location>
</feature>
<reference evidence="2" key="1">
    <citation type="journal article" date="2018" name="DNA Res.">
        <title>Multiple hybrid de novo genome assembly of finger millet, an orphan allotetraploid crop.</title>
        <authorList>
            <person name="Hatakeyama M."/>
            <person name="Aluri S."/>
            <person name="Balachadran M.T."/>
            <person name="Sivarajan S.R."/>
            <person name="Patrignani A."/>
            <person name="Gruter S."/>
            <person name="Poveda L."/>
            <person name="Shimizu-Inatsugi R."/>
            <person name="Baeten J."/>
            <person name="Francoijs K.J."/>
            <person name="Nataraja K.N."/>
            <person name="Reddy Y.A.N."/>
            <person name="Phadnis S."/>
            <person name="Ravikumar R.L."/>
            <person name="Schlapbach R."/>
            <person name="Sreeman S.M."/>
            <person name="Shimizu K.K."/>
        </authorList>
    </citation>
    <scope>NUCLEOTIDE SEQUENCE</scope>
</reference>
<name>A0AAV5ESX4_ELECO</name>
<keyword evidence="3" id="KW-1185">Reference proteome</keyword>
<evidence type="ECO:0000256" key="1">
    <source>
        <dbReference type="SAM" id="SignalP"/>
    </source>
</evidence>
<evidence type="ECO:0000313" key="3">
    <source>
        <dbReference type="Proteomes" id="UP001054889"/>
    </source>
</evidence>
<gene>
    <name evidence="2" type="primary">gb13098</name>
    <name evidence="2" type="ORF">PR202_gb13098</name>
</gene>
<comment type="caution">
    <text evidence="2">The sequence shown here is derived from an EMBL/GenBank/DDBJ whole genome shotgun (WGS) entry which is preliminary data.</text>
</comment>
<sequence length="75" mass="8552">MDLRLCTLLLVVVLLVPISAKASTKVYIVYMGEKKHKDPAMVTASHHDVLASVLGRYHRHHLYVVSYQFHYSTSL</sequence>
<dbReference type="Gene3D" id="3.30.70.80">
    <property type="entry name" value="Peptidase S8 propeptide/proteinase inhibitor I9"/>
    <property type="match status" value="1"/>
</dbReference>
<organism evidence="2 3">
    <name type="scientific">Eleusine coracana subsp. coracana</name>
    <dbReference type="NCBI Taxonomy" id="191504"/>
    <lineage>
        <taxon>Eukaryota</taxon>
        <taxon>Viridiplantae</taxon>
        <taxon>Streptophyta</taxon>
        <taxon>Embryophyta</taxon>
        <taxon>Tracheophyta</taxon>
        <taxon>Spermatophyta</taxon>
        <taxon>Magnoliopsida</taxon>
        <taxon>Liliopsida</taxon>
        <taxon>Poales</taxon>
        <taxon>Poaceae</taxon>
        <taxon>PACMAD clade</taxon>
        <taxon>Chloridoideae</taxon>
        <taxon>Cynodonteae</taxon>
        <taxon>Eleusininae</taxon>
        <taxon>Eleusine</taxon>
    </lineage>
</organism>
<keyword evidence="1" id="KW-0732">Signal</keyword>
<dbReference type="AlphaFoldDB" id="A0AAV5ESX4"/>
<dbReference type="EMBL" id="BQKI01000078">
    <property type="protein sequence ID" value="GJN25290.1"/>
    <property type="molecule type" value="Genomic_DNA"/>
</dbReference>
<feature type="signal peptide" evidence="1">
    <location>
        <begin position="1"/>
        <end position="22"/>
    </location>
</feature>
<evidence type="ECO:0000313" key="2">
    <source>
        <dbReference type="EMBL" id="GJN25290.1"/>
    </source>
</evidence>
<accession>A0AAV5ESX4</accession>
<proteinExistence type="predicted"/>
<dbReference type="Proteomes" id="UP001054889">
    <property type="component" value="Unassembled WGS sequence"/>
</dbReference>
<reference evidence="2" key="2">
    <citation type="submission" date="2021-12" db="EMBL/GenBank/DDBJ databases">
        <title>Resequencing data analysis of finger millet.</title>
        <authorList>
            <person name="Hatakeyama M."/>
            <person name="Aluri S."/>
            <person name="Balachadran M.T."/>
            <person name="Sivarajan S.R."/>
            <person name="Poveda L."/>
            <person name="Shimizu-Inatsugi R."/>
            <person name="Schlapbach R."/>
            <person name="Sreeman S.M."/>
            <person name="Shimizu K.K."/>
        </authorList>
    </citation>
    <scope>NUCLEOTIDE SEQUENCE</scope>
</reference>
<protein>
    <submittedName>
        <fullName evidence="2">Uncharacterized protein</fullName>
    </submittedName>
</protein>
<dbReference type="InterPro" id="IPR037045">
    <property type="entry name" value="S8pro/Inhibitor_I9_sf"/>
</dbReference>